<dbReference type="AlphaFoldDB" id="A6IG59"/>
<protein>
    <submittedName>
        <fullName evidence="1">RCG48974</fullName>
    </submittedName>
</protein>
<sequence length="100" mass="11408">MYNYYKKFGYKTIVMGASFSIGEINALAWGNFLHCLIQVPGEMLPDNTTLTPVLFIKAAQAGDLVNVHLERWPSIGCTLRTKWLQRSSHWICRFASDARK</sequence>
<accession>A6IG59</accession>
<proteinExistence type="predicted"/>
<evidence type="ECO:0000313" key="2">
    <source>
        <dbReference type="Proteomes" id="UP000234681"/>
    </source>
</evidence>
<name>A6IG59_RAT</name>
<dbReference type="Proteomes" id="UP000234681">
    <property type="component" value="Chromosome 7"/>
</dbReference>
<reference evidence="1 2" key="1">
    <citation type="submission" date="2005-09" db="EMBL/GenBank/DDBJ databases">
        <authorList>
            <person name="Mural R.J."/>
            <person name="Li P.W."/>
            <person name="Adams M.D."/>
            <person name="Amanatides P.G."/>
            <person name="Baden-Tillson H."/>
            <person name="Barnstead M."/>
            <person name="Chin S.H."/>
            <person name="Dew I."/>
            <person name="Evans C.A."/>
            <person name="Ferriera S."/>
            <person name="Flanigan M."/>
            <person name="Fosler C."/>
            <person name="Glodek A."/>
            <person name="Gu Z."/>
            <person name="Holt R.A."/>
            <person name="Jennings D."/>
            <person name="Kraft C.L."/>
            <person name="Lu F."/>
            <person name="Nguyen T."/>
            <person name="Nusskern D.R."/>
            <person name="Pfannkoch C.M."/>
            <person name="Sitter C."/>
            <person name="Sutton G.G."/>
            <person name="Venter J.C."/>
            <person name="Wang Z."/>
            <person name="Woodage T."/>
            <person name="Zheng X.H."/>
            <person name="Zhong F."/>
        </authorList>
    </citation>
    <scope>NUCLEOTIDE SEQUENCE [LARGE SCALE GENOMIC DNA]</scope>
    <source>
        <strain>BN</strain>
        <strain evidence="2">Sprague-Dawley</strain>
    </source>
</reference>
<feature type="non-terminal residue" evidence="1">
    <location>
        <position position="100"/>
    </location>
</feature>
<dbReference type="EMBL" id="CH473960">
    <property type="protein sequence ID" value="EDM16839.1"/>
    <property type="molecule type" value="Genomic_DNA"/>
</dbReference>
<organism evidence="1 2">
    <name type="scientific">Rattus norvegicus</name>
    <name type="common">Rat</name>
    <dbReference type="NCBI Taxonomy" id="10116"/>
    <lineage>
        <taxon>Eukaryota</taxon>
        <taxon>Metazoa</taxon>
        <taxon>Chordata</taxon>
        <taxon>Craniata</taxon>
        <taxon>Vertebrata</taxon>
        <taxon>Euteleostomi</taxon>
        <taxon>Mammalia</taxon>
        <taxon>Eutheria</taxon>
        <taxon>Euarchontoglires</taxon>
        <taxon>Glires</taxon>
        <taxon>Rodentia</taxon>
        <taxon>Myomorpha</taxon>
        <taxon>Muroidea</taxon>
        <taxon>Muridae</taxon>
        <taxon>Murinae</taxon>
        <taxon>Rattus</taxon>
    </lineage>
</organism>
<dbReference type="Gene3D" id="3.20.20.70">
    <property type="entry name" value="Aldolase class I"/>
    <property type="match status" value="1"/>
</dbReference>
<gene>
    <name evidence="1" type="ORF">rCG_48974</name>
</gene>
<evidence type="ECO:0000313" key="1">
    <source>
        <dbReference type="EMBL" id="EDM16839.1"/>
    </source>
</evidence>
<dbReference type="InterPro" id="IPR013785">
    <property type="entry name" value="Aldolase_TIM"/>
</dbReference>